<protein>
    <submittedName>
        <fullName evidence="2">Uncharacterized protein</fullName>
    </submittedName>
</protein>
<dbReference type="Proteomes" id="UP000299102">
    <property type="component" value="Unassembled WGS sequence"/>
</dbReference>
<organism evidence="2 3">
    <name type="scientific">Eumeta variegata</name>
    <name type="common">Bagworm moth</name>
    <name type="synonym">Eumeta japonica</name>
    <dbReference type="NCBI Taxonomy" id="151549"/>
    <lineage>
        <taxon>Eukaryota</taxon>
        <taxon>Metazoa</taxon>
        <taxon>Ecdysozoa</taxon>
        <taxon>Arthropoda</taxon>
        <taxon>Hexapoda</taxon>
        <taxon>Insecta</taxon>
        <taxon>Pterygota</taxon>
        <taxon>Neoptera</taxon>
        <taxon>Endopterygota</taxon>
        <taxon>Lepidoptera</taxon>
        <taxon>Glossata</taxon>
        <taxon>Ditrysia</taxon>
        <taxon>Tineoidea</taxon>
        <taxon>Psychidae</taxon>
        <taxon>Oiketicinae</taxon>
        <taxon>Eumeta</taxon>
    </lineage>
</organism>
<accession>A0A4C1Y058</accession>
<feature type="region of interest" description="Disordered" evidence="1">
    <location>
        <begin position="1"/>
        <end position="26"/>
    </location>
</feature>
<evidence type="ECO:0000313" key="3">
    <source>
        <dbReference type="Proteomes" id="UP000299102"/>
    </source>
</evidence>
<reference evidence="2 3" key="1">
    <citation type="journal article" date="2019" name="Commun. Biol.">
        <title>The bagworm genome reveals a unique fibroin gene that provides high tensile strength.</title>
        <authorList>
            <person name="Kono N."/>
            <person name="Nakamura H."/>
            <person name="Ohtoshi R."/>
            <person name="Tomita M."/>
            <person name="Numata K."/>
            <person name="Arakawa K."/>
        </authorList>
    </citation>
    <scope>NUCLEOTIDE SEQUENCE [LARGE SCALE GENOMIC DNA]</scope>
</reference>
<dbReference type="AlphaFoldDB" id="A0A4C1Y058"/>
<feature type="compositionally biased region" description="Low complexity" evidence="1">
    <location>
        <begin position="8"/>
        <end position="21"/>
    </location>
</feature>
<proteinExistence type="predicted"/>
<keyword evidence="3" id="KW-1185">Reference proteome</keyword>
<comment type="caution">
    <text evidence="2">The sequence shown here is derived from an EMBL/GenBank/DDBJ whole genome shotgun (WGS) entry which is preliminary data.</text>
</comment>
<evidence type="ECO:0000256" key="1">
    <source>
        <dbReference type="SAM" id="MobiDB-lite"/>
    </source>
</evidence>
<sequence length="200" mass="21450">MIGRPRRIGAAAGAHPAGAPHPGHRPPRAFYLRPPKHNRNGAHNKLIFSNKRLTGGAVKRFERLIINSSLGSCKRSRINLRAAVRCATARCGSGGKFVLESCTRRIKHQFRRKGSIVFSTPRLVSARAGGGGGARAAGPRPRLPLQSAHPECRCIFMSREVKAPNSIPCYFRDTARRGGAGGAGGGVSFAFNCPRDIGVH</sequence>
<evidence type="ECO:0000313" key="2">
    <source>
        <dbReference type="EMBL" id="GBP69641.1"/>
    </source>
</evidence>
<name>A0A4C1Y058_EUMVA</name>
<gene>
    <name evidence="2" type="ORF">EVAR_49893_1</name>
</gene>
<dbReference type="EMBL" id="BGZK01001048">
    <property type="protein sequence ID" value="GBP69641.1"/>
    <property type="molecule type" value="Genomic_DNA"/>
</dbReference>